<dbReference type="GO" id="GO:0003676">
    <property type="term" value="F:nucleic acid binding"/>
    <property type="evidence" value="ECO:0007669"/>
    <property type="project" value="InterPro"/>
</dbReference>
<dbReference type="EMBL" id="BMAC01001072">
    <property type="protein sequence ID" value="GFQ05475.1"/>
    <property type="molecule type" value="Genomic_DNA"/>
</dbReference>
<keyword evidence="1" id="KW-0479">Metal-binding</keyword>
<accession>A0A830DA73</accession>
<dbReference type="OrthoDB" id="422005at2759"/>
<evidence type="ECO:0000313" key="3">
    <source>
        <dbReference type="EMBL" id="GFQ05475.1"/>
    </source>
</evidence>
<protein>
    <submittedName>
        <fullName evidence="3">Glycine-rich protein 2</fullName>
    </submittedName>
</protein>
<keyword evidence="4" id="KW-1185">Reference proteome</keyword>
<name>A0A830DA73_9LAMI</name>
<gene>
    <name evidence="3" type="ORF">PHJA_002691600</name>
</gene>
<dbReference type="Gene3D" id="2.40.50.140">
    <property type="entry name" value="Nucleic acid-binding proteins"/>
    <property type="match status" value="1"/>
</dbReference>
<dbReference type="AlphaFoldDB" id="A0A830DA73"/>
<keyword evidence="1" id="KW-0862">Zinc</keyword>
<dbReference type="SUPFAM" id="SSF57756">
    <property type="entry name" value="Retrovirus zinc finger-like domains"/>
    <property type="match status" value="1"/>
</dbReference>
<dbReference type="InterPro" id="IPR036875">
    <property type="entry name" value="Znf_CCHC_sf"/>
</dbReference>
<dbReference type="InterPro" id="IPR012340">
    <property type="entry name" value="NA-bd_OB-fold"/>
</dbReference>
<dbReference type="PANTHER" id="PTHR46565">
    <property type="entry name" value="COLD SHOCK DOMAIN PROTEIN 2"/>
    <property type="match status" value="1"/>
</dbReference>
<dbReference type="Gene3D" id="4.10.60.10">
    <property type="entry name" value="Zinc finger, CCHC-type"/>
    <property type="match status" value="1"/>
</dbReference>
<dbReference type="PANTHER" id="PTHR46565:SF20">
    <property type="entry name" value="COLD SHOCK DOMAIN-CONTAINING PROTEIN 4"/>
    <property type="match status" value="1"/>
</dbReference>
<proteinExistence type="predicted"/>
<dbReference type="SMART" id="SM00343">
    <property type="entry name" value="ZnF_C2HC"/>
    <property type="match status" value="1"/>
</dbReference>
<dbReference type="Proteomes" id="UP000653305">
    <property type="component" value="Unassembled WGS sequence"/>
</dbReference>
<comment type="caution">
    <text evidence="3">The sequence shown here is derived from an EMBL/GenBank/DDBJ whole genome shotgun (WGS) entry which is preliminary data.</text>
</comment>
<dbReference type="InterPro" id="IPR001878">
    <property type="entry name" value="Znf_CCHC"/>
</dbReference>
<dbReference type="Pfam" id="PF00098">
    <property type="entry name" value="zf-CCHC"/>
    <property type="match status" value="1"/>
</dbReference>
<evidence type="ECO:0000256" key="1">
    <source>
        <dbReference type="PROSITE-ProRule" id="PRU00047"/>
    </source>
</evidence>
<feature type="domain" description="CCHC-type" evidence="2">
    <location>
        <begin position="90"/>
        <end position="105"/>
    </location>
</feature>
<keyword evidence="1" id="KW-0863">Zinc-finger</keyword>
<reference evidence="3" key="1">
    <citation type="submission" date="2020-07" db="EMBL/GenBank/DDBJ databases">
        <title>Ethylene signaling mediates host invasion by parasitic plants.</title>
        <authorList>
            <person name="Yoshida S."/>
        </authorList>
    </citation>
    <scope>NUCLEOTIDE SEQUENCE</scope>
    <source>
        <strain evidence="3">Okayama</strain>
    </source>
</reference>
<organism evidence="3 4">
    <name type="scientific">Phtheirospermum japonicum</name>
    <dbReference type="NCBI Taxonomy" id="374723"/>
    <lineage>
        <taxon>Eukaryota</taxon>
        <taxon>Viridiplantae</taxon>
        <taxon>Streptophyta</taxon>
        <taxon>Embryophyta</taxon>
        <taxon>Tracheophyta</taxon>
        <taxon>Spermatophyta</taxon>
        <taxon>Magnoliopsida</taxon>
        <taxon>eudicotyledons</taxon>
        <taxon>Gunneridae</taxon>
        <taxon>Pentapetalae</taxon>
        <taxon>asterids</taxon>
        <taxon>lamiids</taxon>
        <taxon>Lamiales</taxon>
        <taxon>Orobanchaceae</taxon>
        <taxon>Orobanchaceae incertae sedis</taxon>
        <taxon>Phtheirospermum</taxon>
    </lineage>
</organism>
<evidence type="ECO:0000313" key="4">
    <source>
        <dbReference type="Proteomes" id="UP000653305"/>
    </source>
</evidence>
<evidence type="ECO:0000259" key="2">
    <source>
        <dbReference type="PROSITE" id="PS50158"/>
    </source>
</evidence>
<dbReference type="GO" id="GO:0008270">
    <property type="term" value="F:zinc ion binding"/>
    <property type="evidence" value="ECO:0007669"/>
    <property type="project" value="UniProtKB-KW"/>
</dbReference>
<sequence>MTCLSINSAIKSDGFRSFGDGEAVEYSLEYGNDGRAKAANMNGSDGASVTGGGDYGGGGGGYSGGYGGGNRDNGSYKGGGGRSGRGEGGCYQCGEEGHFARECPNPNLDPSDIDELMSFCILGFFMC</sequence>
<dbReference type="PROSITE" id="PS50158">
    <property type="entry name" value="ZF_CCHC"/>
    <property type="match status" value="1"/>
</dbReference>